<evidence type="ECO:0000259" key="5">
    <source>
        <dbReference type="SMART" id="SM00906"/>
    </source>
</evidence>
<dbReference type="InterPro" id="IPR007219">
    <property type="entry name" value="XnlR_reg_dom"/>
</dbReference>
<protein>
    <recommendedName>
        <fullName evidence="5">Xylanolytic transcriptional activator regulatory domain-containing protein</fullName>
    </recommendedName>
</protein>
<reference evidence="6" key="1">
    <citation type="submission" date="2022-10" db="EMBL/GenBank/DDBJ databases">
        <title>Tapping the CABI collections for fungal endophytes: first genome assemblies for Collariella, Neodidymelliopsis, Ascochyta clinopodiicola, Didymella pomorum, Didymosphaeria variabile, Neocosmospora piperis and Neocucurbitaria cava.</title>
        <authorList>
            <person name="Hill R."/>
        </authorList>
    </citation>
    <scope>NUCLEOTIDE SEQUENCE</scope>
    <source>
        <strain evidence="6">IMI 356815</strain>
    </source>
</reference>
<dbReference type="PANTHER" id="PTHR47424">
    <property type="entry name" value="REGULATORY PROTEIN GAL4"/>
    <property type="match status" value="1"/>
</dbReference>
<accession>A0A9W9CCZ1</accession>
<feature type="domain" description="Xylanolytic transcriptional activator regulatory" evidence="5">
    <location>
        <begin position="264"/>
        <end position="337"/>
    </location>
</feature>
<sequence length="657" mass="72084">MSTAAAGPANDANRPCIFPEKPQQVLISKETLERLQREAARAGSNPEASSARENSDSTWTAIPTEGHATRHDSTLIARYHQGEPTVENEGSSTTPTSQLDIDQPPESRYGSRAVSVLDESDRNQPIINPLVSGQSSYAAVNTGQALLLGSSSNWSFGRRALALVHNAVFASPLVESDLHYDGSTYDLGWDGRRTALNVTLPALPTVDHALFLINTVKFHCGQLFHVFDNEIFMRHFNAFHAKGADASACPELWYIHYLIVLAIGKSLIGQAMRTAIAFGFHTDMPLHQHSPNIIERCRQIWWTVYILDSHMSALMGVPRTINERDISTQLPRFNHSAYRTRALHIHIQLANIEGSIQQKAVYSREGRTGINFLNSIKNALKALAAINDERTSSFPLGLDDSENGISRLSAHLHLFHHHVGKIHSSRPEPLLTVTTNQCIILNTKPLLFSFLQKRVEALRPIRIPSSGGVRSLLRVCVGSARQTTKILAALQSQTLIDTFVPFDLESTWSAALVLLIASVVDPSLVHDTASSLKITFDVLNDMSAVGNSVATSRRAELERLKHTLKALENMGQQAPIHTSPPAAASDEPLAMATMNPNHPGTVRSGYSDIEYMSAHSWDMEDVLNSAQLEAVAESMNLNGLDWGWAASALDQLDPSLL</sequence>
<dbReference type="Pfam" id="PF04082">
    <property type="entry name" value="Fungal_trans"/>
    <property type="match status" value="1"/>
</dbReference>
<proteinExistence type="predicted"/>
<comment type="caution">
    <text evidence="6">The sequence shown here is derived from an EMBL/GenBank/DDBJ whole genome shotgun (WGS) entry which is preliminary data.</text>
</comment>
<dbReference type="PANTHER" id="PTHR47424:SF6">
    <property type="entry name" value="PROLINE UTILIZATION TRANS-ACTIVATOR"/>
    <property type="match status" value="1"/>
</dbReference>
<dbReference type="GO" id="GO:0008270">
    <property type="term" value="F:zinc ion binding"/>
    <property type="evidence" value="ECO:0007669"/>
    <property type="project" value="InterPro"/>
</dbReference>
<feature type="compositionally biased region" description="Basic and acidic residues" evidence="4">
    <location>
        <begin position="30"/>
        <end position="40"/>
    </location>
</feature>
<dbReference type="GO" id="GO:0003677">
    <property type="term" value="F:DNA binding"/>
    <property type="evidence" value="ECO:0007669"/>
    <property type="project" value="InterPro"/>
</dbReference>
<keyword evidence="3" id="KW-0539">Nucleus</keyword>
<dbReference type="GeneID" id="80905351"/>
<evidence type="ECO:0000313" key="6">
    <source>
        <dbReference type="EMBL" id="KAJ4357246.1"/>
    </source>
</evidence>
<feature type="region of interest" description="Disordered" evidence="4">
    <location>
        <begin position="1"/>
        <end position="70"/>
    </location>
</feature>
<feature type="region of interest" description="Disordered" evidence="4">
    <location>
        <begin position="83"/>
        <end position="108"/>
    </location>
</feature>
<dbReference type="GO" id="GO:0006351">
    <property type="term" value="P:DNA-templated transcription"/>
    <property type="evidence" value="ECO:0007669"/>
    <property type="project" value="InterPro"/>
</dbReference>
<gene>
    <name evidence="6" type="ORF">N0V89_001821</name>
</gene>
<keyword evidence="7" id="KW-1185">Reference proteome</keyword>
<evidence type="ECO:0000256" key="1">
    <source>
        <dbReference type="ARBA" id="ARBA00023015"/>
    </source>
</evidence>
<evidence type="ECO:0000256" key="4">
    <source>
        <dbReference type="SAM" id="MobiDB-lite"/>
    </source>
</evidence>
<dbReference type="AlphaFoldDB" id="A0A9W9CCZ1"/>
<evidence type="ECO:0000256" key="2">
    <source>
        <dbReference type="ARBA" id="ARBA00023163"/>
    </source>
</evidence>
<dbReference type="EMBL" id="JAPEUX010000002">
    <property type="protein sequence ID" value="KAJ4357246.1"/>
    <property type="molecule type" value="Genomic_DNA"/>
</dbReference>
<keyword evidence="1" id="KW-0805">Transcription regulation</keyword>
<keyword evidence="2" id="KW-0804">Transcription</keyword>
<name>A0A9W9CCZ1_9PLEO</name>
<organism evidence="6 7">
    <name type="scientific">Didymosphaeria variabile</name>
    <dbReference type="NCBI Taxonomy" id="1932322"/>
    <lineage>
        <taxon>Eukaryota</taxon>
        <taxon>Fungi</taxon>
        <taxon>Dikarya</taxon>
        <taxon>Ascomycota</taxon>
        <taxon>Pezizomycotina</taxon>
        <taxon>Dothideomycetes</taxon>
        <taxon>Pleosporomycetidae</taxon>
        <taxon>Pleosporales</taxon>
        <taxon>Massarineae</taxon>
        <taxon>Didymosphaeriaceae</taxon>
        <taxon>Didymosphaeria</taxon>
    </lineage>
</organism>
<dbReference type="Proteomes" id="UP001140513">
    <property type="component" value="Unassembled WGS sequence"/>
</dbReference>
<dbReference type="OrthoDB" id="5464at2759"/>
<feature type="compositionally biased region" description="Polar residues" evidence="4">
    <location>
        <begin position="46"/>
        <end position="61"/>
    </location>
</feature>
<dbReference type="InterPro" id="IPR051127">
    <property type="entry name" value="Fungal_SecMet_Regulators"/>
</dbReference>
<dbReference type="SMART" id="SM00906">
    <property type="entry name" value="Fungal_trans"/>
    <property type="match status" value="1"/>
</dbReference>
<feature type="compositionally biased region" description="Polar residues" evidence="4">
    <location>
        <begin position="88"/>
        <end position="100"/>
    </location>
</feature>
<dbReference type="CDD" id="cd12148">
    <property type="entry name" value="fungal_TF_MHR"/>
    <property type="match status" value="1"/>
</dbReference>
<dbReference type="RefSeq" id="XP_056074105.1">
    <property type="nucleotide sequence ID" value="XM_056210632.1"/>
</dbReference>
<evidence type="ECO:0000313" key="7">
    <source>
        <dbReference type="Proteomes" id="UP001140513"/>
    </source>
</evidence>
<evidence type="ECO:0000256" key="3">
    <source>
        <dbReference type="ARBA" id="ARBA00023242"/>
    </source>
</evidence>